<dbReference type="RefSeq" id="WP_311365182.1">
    <property type="nucleotide sequence ID" value="NZ_JAVRIC010000013.1"/>
</dbReference>
<proteinExistence type="inferred from homology"/>
<dbReference type="Pfam" id="PF03544">
    <property type="entry name" value="TonB_C"/>
    <property type="match status" value="1"/>
</dbReference>
<dbReference type="InterPro" id="IPR037682">
    <property type="entry name" value="TonB_C"/>
</dbReference>
<keyword evidence="17" id="KW-1185">Reference proteome</keyword>
<evidence type="ECO:0000256" key="4">
    <source>
        <dbReference type="ARBA" id="ARBA00022448"/>
    </source>
</evidence>
<comment type="similarity">
    <text evidence="2 13">Belongs to the TonB family.</text>
</comment>
<dbReference type="PANTHER" id="PTHR33446">
    <property type="entry name" value="PROTEIN TONB-RELATED"/>
    <property type="match status" value="1"/>
</dbReference>
<feature type="compositionally biased region" description="Low complexity" evidence="14">
    <location>
        <begin position="75"/>
        <end position="84"/>
    </location>
</feature>
<dbReference type="InterPro" id="IPR003538">
    <property type="entry name" value="TonB"/>
</dbReference>
<evidence type="ECO:0000256" key="2">
    <source>
        <dbReference type="ARBA" id="ARBA00006555"/>
    </source>
</evidence>
<keyword evidence="9 13" id="KW-0653">Protein transport</keyword>
<dbReference type="SUPFAM" id="SSF74653">
    <property type="entry name" value="TolA/TonB C-terminal domain"/>
    <property type="match status" value="1"/>
</dbReference>
<keyword evidence="4 13" id="KW-0813">Transport</keyword>
<evidence type="ECO:0000256" key="1">
    <source>
        <dbReference type="ARBA" id="ARBA00004383"/>
    </source>
</evidence>
<dbReference type="PRINTS" id="PR01374">
    <property type="entry name" value="TONBPROTEIN"/>
</dbReference>
<evidence type="ECO:0000256" key="10">
    <source>
        <dbReference type="ARBA" id="ARBA00022989"/>
    </source>
</evidence>
<gene>
    <name evidence="16" type="ORF">RM530_10505</name>
</gene>
<dbReference type="PROSITE" id="PS52015">
    <property type="entry name" value="TONB_CTD"/>
    <property type="match status" value="1"/>
</dbReference>
<protein>
    <recommendedName>
        <fullName evidence="3 13">Protein TonB</fullName>
    </recommendedName>
</protein>
<comment type="caution">
    <text evidence="16">The sequence shown here is derived from an EMBL/GenBank/DDBJ whole genome shotgun (WGS) entry which is preliminary data.</text>
</comment>
<organism evidence="16 17">
    <name type="scientific">Banduia mediterranea</name>
    <dbReference type="NCBI Taxonomy" id="3075609"/>
    <lineage>
        <taxon>Bacteria</taxon>
        <taxon>Pseudomonadati</taxon>
        <taxon>Pseudomonadota</taxon>
        <taxon>Gammaproteobacteria</taxon>
        <taxon>Nevskiales</taxon>
        <taxon>Algiphilaceae</taxon>
        <taxon>Banduia</taxon>
    </lineage>
</organism>
<evidence type="ECO:0000256" key="3">
    <source>
        <dbReference type="ARBA" id="ARBA00022362"/>
    </source>
</evidence>
<feature type="region of interest" description="Disordered" evidence="14">
    <location>
        <begin position="51"/>
        <end position="84"/>
    </location>
</feature>
<evidence type="ECO:0000256" key="8">
    <source>
        <dbReference type="ARBA" id="ARBA00022737"/>
    </source>
</evidence>
<comment type="function">
    <text evidence="13">Interacts with outer membrane receptor proteins that carry out high-affinity binding and energy dependent uptake into the periplasmic space of specific substrates. It could act to transduce energy from the cytoplasmic membrane to specific energy-requiring processes in the outer membrane, resulting in the release into the periplasm of ligands bound by these outer membrane proteins.</text>
</comment>
<keyword evidence="10" id="KW-1133">Transmembrane helix</keyword>
<evidence type="ECO:0000256" key="7">
    <source>
        <dbReference type="ARBA" id="ARBA00022692"/>
    </source>
</evidence>
<evidence type="ECO:0000256" key="14">
    <source>
        <dbReference type="SAM" id="MobiDB-lite"/>
    </source>
</evidence>
<evidence type="ECO:0000259" key="15">
    <source>
        <dbReference type="PROSITE" id="PS52015"/>
    </source>
</evidence>
<dbReference type="NCBIfam" id="TIGR01352">
    <property type="entry name" value="tonB_Cterm"/>
    <property type="match status" value="1"/>
</dbReference>
<evidence type="ECO:0000256" key="12">
    <source>
        <dbReference type="ARBA" id="ARBA00025849"/>
    </source>
</evidence>
<dbReference type="PANTHER" id="PTHR33446:SF8">
    <property type="entry name" value="PROTEIN TONB"/>
    <property type="match status" value="1"/>
</dbReference>
<keyword evidence="5 13" id="KW-1003">Cell membrane</keyword>
<keyword evidence="6 13" id="KW-0997">Cell inner membrane</keyword>
<evidence type="ECO:0000313" key="16">
    <source>
        <dbReference type="EMBL" id="MDT0497791.1"/>
    </source>
</evidence>
<keyword evidence="11" id="KW-0472">Membrane</keyword>
<evidence type="ECO:0000313" key="17">
    <source>
        <dbReference type="Proteomes" id="UP001254608"/>
    </source>
</evidence>
<reference evidence="16 17" key="1">
    <citation type="submission" date="2023-09" db="EMBL/GenBank/DDBJ databases">
        <authorList>
            <person name="Rey-Velasco X."/>
        </authorList>
    </citation>
    <scope>NUCLEOTIDE SEQUENCE [LARGE SCALE GENOMIC DNA]</scope>
    <source>
        <strain evidence="16 17">W345</strain>
    </source>
</reference>
<name>A0ABU2WKH4_9GAMM</name>
<dbReference type="Gene3D" id="3.30.1150.10">
    <property type="match status" value="1"/>
</dbReference>
<evidence type="ECO:0000256" key="6">
    <source>
        <dbReference type="ARBA" id="ARBA00022519"/>
    </source>
</evidence>
<dbReference type="EMBL" id="JAVRIC010000013">
    <property type="protein sequence ID" value="MDT0497791.1"/>
    <property type="molecule type" value="Genomic_DNA"/>
</dbReference>
<evidence type="ECO:0000256" key="13">
    <source>
        <dbReference type="RuleBase" id="RU362123"/>
    </source>
</evidence>
<keyword evidence="7" id="KW-0812">Transmembrane</keyword>
<feature type="domain" description="TonB C-terminal" evidence="15">
    <location>
        <begin position="118"/>
        <end position="209"/>
    </location>
</feature>
<accession>A0ABU2WKH4</accession>
<feature type="compositionally biased region" description="Basic and acidic residues" evidence="14">
    <location>
        <begin position="51"/>
        <end position="65"/>
    </location>
</feature>
<dbReference type="InterPro" id="IPR051045">
    <property type="entry name" value="TonB-dependent_transducer"/>
</dbReference>
<evidence type="ECO:0000256" key="9">
    <source>
        <dbReference type="ARBA" id="ARBA00022927"/>
    </source>
</evidence>
<comment type="subunit">
    <text evidence="12">Homodimer. Forms a complex with the accessory proteins ExbB and ExbD.</text>
</comment>
<dbReference type="InterPro" id="IPR006260">
    <property type="entry name" value="TonB/TolA_C"/>
</dbReference>
<evidence type="ECO:0000256" key="11">
    <source>
        <dbReference type="ARBA" id="ARBA00023136"/>
    </source>
</evidence>
<evidence type="ECO:0000256" key="5">
    <source>
        <dbReference type="ARBA" id="ARBA00022475"/>
    </source>
</evidence>
<keyword evidence="13" id="KW-0735">Signal-anchor</keyword>
<comment type="subcellular location">
    <subcellularLocation>
        <location evidence="1 13">Cell inner membrane</location>
        <topology evidence="1 13">Single-pass membrane protein</topology>
        <orientation evidence="1 13">Periplasmic side</orientation>
    </subcellularLocation>
</comment>
<keyword evidence="8" id="KW-0677">Repeat</keyword>
<sequence>MRRIVAVGLAAVVALSLFWLMHYLILSGAGKKPDAEAYNVVDFVRLKRDERLETKTRTKPEKPPPPKEPPPPPELEVQQQAPQQEAPVPFKVPNLNLSANVTGGPFLGTFSQDSAASFGDGELVALVDIQPSYPQRAARAGISGYVKLQITVNPDGSVKGVRVLEAKPPGLFEGAASSAARRSKFKPRIVNGQAQESSGVKVYQFQLSE</sequence>
<dbReference type="Proteomes" id="UP001254608">
    <property type="component" value="Unassembled WGS sequence"/>
</dbReference>